<dbReference type="Gene3D" id="2.60.40.10">
    <property type="entry name" value="Immunoglobulins"/>
    <property type="match status" value="1"/>
</dbReference>
<feature type="region of interest" description="Disordered" evidence="3">
    <location>
        <begin position="1"/>
        <end position="20"/>
    </location>
</feature>
<accession>A0ABY5KP92</accession>
<gene>
    <name evidence="6" type="ORF">NP048_00965</name>
</gene>
<dbReference type="RefSeq" id="WP_227577108.1">
    <property type="nucleotide sequence ID" value="NZ_CP101987.1"/>
</dbReference>
<dbReference type="InterPro" id="IPR036116">
    <property type="entry name" value="FN3_sf"/>
</dbReference>
<dbReference type="PROSITE" id="PS50853">
    <property type="entry name" value="FN3"/>
    <property type="match status" value="1"/>
</dbReference>
<evidence type="ECO:0000256" key="3">
    <source>
        <dbReference type="SAM" id="MobiDB-lite"/>
    </source>
</evidence>
<evidence type="ECO:0000256" key="4">
    <source>
        <dbReference type="SAM" id="Phobius"/>
    </source>
</evidence>
<evidence type="ECO:0000313" key="7">
    <source>
        <dbReference type="Proteomes" id="UP001316384"/>
    </source>
</evidence>
<feature type="compositionally biased region" description="Pro residues" evidence="3">
    <location>
        <begin position="1"/>
        <end position="14"/>
    </location>
</feature>
<dbReference type="SUPFAM" id="SSF49265">
    <property type="entry name" value="Fibronectin type III"/>
    <property type="match status" value="1"/>
</dbReference>
<dbReference type="CDD" id="cd00063">
    <property type="entry name" value="FN3"/>
    <property type="match status" value="1"/>
</dbReference>
<evidence type="ECO:0000259" key="5">
    <source>
        <dbReference type="PROSITE" id="PS50853"/>
    </source>
</evidence>
<proteinExistence type="predicted"/>
<dbReference type="Pfam" id="PF00041">
    <property type="entry name" value="fn3"/>
    <property type="match status" value="1"/>
</dbReference>
<dbReference type="EMBL" id="CP101987">
    <property type="protein sequence ID" value="UUI72074.1"/>
    <property type="molecule type" value="Genomic_DNA"/>
</dbReference>
<dbReference type="InterPro" id="IPR003961">
    <property type="entry name" value="FN3_dom"/>
</dbReference>
<dbReference type="Proteomes" id="UP001316384">
    <property type="component" value="Chromosome"/>
</dbReference>
<keyword evidence="4" id="KW-0812">Transmembrane</keyword>
<keyword evidence="4" id="KW-0472">Membrane</keyword>
<keyword evidence="7" id="KW-1185">Reference proteome</keyword>
<keyword evidence="2" id="KW-0119">Carbohydrate metabolism</keyword>
<keyword evidence="1" id="KW-0378">Hydrolase</keyword>
<evidence type="ECO:0000313" key="6">
    <source>
        <dbReference type="EMBL" id="UUI72074.1"/>
    </source>
</evidence>
<reference evidence="6 7" key="1">
    <citation type="submission" date="2022-07" db="EMBL/GenBank/DDBJ databases">
        <title>Novel species in genus cellulomonas.</title>
        <authorList>
            <person name="Ye L."/>
        </authorList>
    </citation>
    <scope>NUCLEOTIDE SEQUENCE [LARGE SCALE GENOMIC DNA]</scope>
    <source>
        <strain evidence="7">zg-B89</strain>
    </source>
</reference>
<keyword evidence="1" id="KW-0326">Glycosidase</keyword>
<keyword evidence="4" id="KW-1133">Transmembrane helix</keyword>
<feature type="domain" description="Fibronectin type-III" evidence="5">
    <location>
        <begin position="179"/>
        <end position="270"/>
    </location>
</feature>
<evidence type="ECO:0000256" key="1">
    <source>
        <dbReference type="ARBA" id="ARBA00023295"/>
    </source>
</evidence>
<keyword evidence="2" id="KW-0624">Polysaccharide degradation</keyword>
<protein>
    <submittedName>
        <fullName evidence="6">Fibronectin type III domain-containing protein</fullName>
    </submittedName>
</protein>
<feature type="transmembrane region" description="Helical" evidence="4">
    <location>
        <begin position="723"/>
        <end position="742"/>
    </location>
</feature>
<sequence length="747" mass="73820">MRPTPPHHASPPRPRAARPHARRALTTLLAAAFLLVGLTPAQGEPVGDAPTADGSSFSSPLPLPLDVLDGTFAVSNVGLTTGTGSGPTTPPKYHNGRWYEFVAPATTSVVITLNSAFDNALEVWTADGGLVGVNDDGAGYPNARLTVHLTAGTAYRFAFAAVSPGRTGAGTVTIRPAAVPSAPTDVVVTPADRQLDVNWTAPQSIVAGWDVYCAASGGAAAPCGTAGAASTSTTITGLTNGTTYDLTIVGRNSLGAGQGSTPVSATPRATTDVTLATDPVSLVSGEPFDVAATFTRSDGVPVTGTATFSIGDATYGVTIEDGTARIVGLEMPAGAWPVSVNLPAADDRTAATTSGSLVVDRAAQTVTLDPIGSLTYGDAPVTVAGTATSGGALTFTGTGACTVDGTTLTVVAAGDCTVTAAQAGTTEIHPATADRTVTVAQAPQSISLELPALVYDETAPVVVSSSLDLPVDLTASGACVLTDGDLTATDVGPCTVTATQAGTDDVAAATPVTLTTEVGRRPQEVTIAPIADLLFSVGPVALTASSSLGLPVTLVGEGACVVVDGALHTIASGECTITAEQAGDAYTLPAVASTTIRVVGTGTSASLQLDAGLGAPAAGASATVRAVGMLPGSELVVTVYSTPRELARVTVGADGTAGATVVLPAGLEAGDHRLVAAGVGLDGAAASAELGFAVDASGRLVRIGDSVLVRAAALAVTGTDGTLPVATLAVVWLLLGAALVAWRRRVA</sequence>
<organism evidence="6 7">
    <name type="scientific">Cellulomonas xiejunii</name>
    <dbReference type="NCBI Taxonomy" id="2968083"/>
    <lineage>
        <taxon>Bacteria</taxon>
        <taxon>Bacillati</taxon>
        <taxon>Actinomycetota</taxon>
        <taxon>Actinomycetes</taxon>
        <taxon>Micrococcales</taxon>
        <taxon>Cellulomonadaceae</taxon>
        <taxon>Cellulomonas</taxon>
    </lineage>
</organism>
<name>A0ABY5KP92_9CELL</name>
<dbReference type="InterPro" id="IPR013783">
    <property type="entry name" value="Ig-like_fold"/>
</dbReference>
<dbReference type="SMART" id="SM00060">
    <property type="entry name" value="FN3"/>
    <property type="match status" value="2"/>
</dbReference>
<evidence type="ECO:0000256" key="2">
    <source>
        <dbReference type="ARBA" id="ARBA00023326"/>
    </source>
</evidence>